<evidence type="ECO:0000313" key="3">
    <source>
        <dbReference type="Proteomes" id="UP000199109"/>
    </source>
</evidence>
<feature type="signal peptide" evidence="1">
    <location>
        <begin position="1"/>
        <end position="20"/>
    </location>
</feature>
<evidence type="ECO:0000313" key="2">
    <source>
        <dbReference type="EMBL" id="SDE33530.1"/>
    </source>
</evidence>
<evidence type="ECO:0008006" key="4">
    <source>
        <dbReference type="Google" id="ProtNLM"/>
    </source>
</evidence>
<proteinExistence type="predicted"/>
<dbReference type="InterPro" id="IPR027268">
    <property type="entry name" value="Peptidase_M4/M1_CTD_sf"/>
</dbReference>
<dbReference type="OrthoDB" id="9813075at2"/>
<dbReference type="AlphaFoldDB" id="A0A1G7C431"/>
<protein>
    <recommendedName>
        <fullName evidence="4">Peptidase M1 membrane alanine aminopeptidase domain-containing protein</fullName>
    </recommendedName>
</protein>
<keyword evidence="3" id="KW-1185">Reference proteome</keyword>
<dbReference type="SUPFAM" id="SSF55486">
    <property type="entry name" value="Metalloproteases ('zincins'), catalytic domain"/>
    <property type="match status" value="1"/>
</dbReference>
<name>A0A1G7C431_9FLAO</name>
<dbReference type="Gene3D" id="1.10.390.10">
    <property type="entry name" value="Neutral Protease Domain 2"/>
    <property type="match status" value="1"/>
</dbReference>
<dbReference type="STRING" id="641691.SAMN05421636_104392"/>
<reference evidence="2 3" key="1">
    <citation type="submission" date="2016-10" db="EMBL/GenBank/DDBJ databases">
        <authorList>
            <person name="de Groot N.N."/>
        </authorList>
    </citation>
    <scope>NUCLEOTIDE SEQUENCE [LARGE SCALE GENOMIC DNA]</scope>
    <source>
        <strain evidence="2 3">DSM 23421</strain>
    </source>
</reference>
<dbReference type="EMBL" id="FNAO01000004">
    <property type="protein sequence ID" value="SDE33530.1"/>
    <property type="molecule type" value="Genomic_DNA"/>
</dbReference>
<dbReference type="Proteomes" id="UP000199109">
    <property type="component" value="Unassembled WGS sequence"/>
</dbReference>
<organism evidence="2 3">
    <name type="scientific">Pricia antarctica</name>
    <dbReference type="NCBI Taxonomy" id="641691"/>
    <lineage>
        <taxon>Bacteria</taxon>
        <taxon>Pseudomonadati</taxon>
        <taxon>Bacteroidota</taxon>
        <taxon>Flavobacteriia</taxon>
        <taxon>Flavobacteriales</taxon>
        <taxon>Flavobacteriaceae</taxon>
        <taxon>Pricia</taxon>
    </lineage>
</organism>
<keyword evidence="1" id="KW-0732">Signal</keyword>
<feature type="chain" id="PRO_5011741177" description="Peptidase M1 membrane alanine aminopeptidase domain-containing protein" evidence="1">
    <location>
        <begin position="21"/>
        <end position="939"/>
    </location>
</feature>
<dbReference type="RefSeq" id="WP_091868046.1">
    <property type="nucleotide sequence ID" value="NZ_FNAO01000004.1"/>
</dbReference>
<accession>A0A1G7C431</accession>
<sequence length="939" mass="109104">MNTNNYYFFFLFLSCLSAFGQHDISIDAYLDAESHSLEIKQSIRYKNTTGQTLDTLYFLDWANSFSSKTTPLGLRFNEDYRRDFHYANDSERGATHIGSFTNEAGENLKYTRPLGMPDILRVVLREPLLSGDSQILNLKYTVQIPSSKFTKYGYTPDDEFNLEYWYIAPAVHTDRWHIYSNKDLQDIFLPPSEYTIDLDLPTEYAVTSILKQRTLEKNAKRRKLHLSGRNEKEVKLYLQKIDDFYTIEVDSVQLISNVRVGQLPEAAMQAKIAAILRFLESNLGTYPLRTLLISTIESNKNPLYGLNQLPNFLRPFPNDFQYEIQMLKSITYAYLENSVSLNPRTEKWVVDGILVYLMMDYMDAHYPDMKLAGNLAHYFGLRWFHGADLYFNEQYYLGYKNMARNLIDQSLDTPRDSLLKFNYNIANPYKAGLGLKYLEDYLGDAAVQKSIEEFYDRYTLKPVTALDFERILKSNAKKNIDWFFEDYVGTNEKIDFKIEHVEKAEDSLRIILKNKRDNTMPVSIYGMRGDSIISKHWIDGFKATKTVSVANKGEDRLILDFEKKIPEIKRNNNYKNLNGILNKPIQFRFIKDIEDPSRNQVFFIPVLEFDNIYDGIILGGKFYNKTVLKRPFTYKITPTYGFKSKTLIGSLGFGGTYQFRESGLYSLSAGLGMSKSSYAEDLFYKSITPYLRLNFRNKDLRSNEYQYINLRSVNISRDKSPDVPLETPDYSIYNARYAYSNSNFENAFTFYVDSELAKKFSKVSATANYRKLFVNNRQIDLRWYAGTFLKNNTQADNRFFDFGLDRPTDYLFNYGYLGRSESKGLASQQYITAEGGFKSILNTRFANQWLTTINAEASIWNWIVAYGDAGYIKNSGSRPQFVWDSGIKLSLVADYFELYFPVASTNGFEMGQNNYGEKIRFKVTLSPKTLLGLFTRRWY</sequence>
<evidence type="ECO:0000256" key="1">
    <source>
        <dbReference type="SAM" id="SignalP"/>
    </source>
</evidence>
<gene>
    <name evidence="2" type="ORF">SAMN05421636_104392</name>
</gene>